<organism evidence="2 3">
    <name type="scientific">Clavibacter tessellarius</name>
    <dbReference type="NCBI Taxonomy" id="31965"/>
    <lineage>
        <taxon>Bacteria</taxon>
        <taxon>Bacillati</taxon>
        <taxon>Actinomycetota</taxon>
        <taxon>Actinomycetes</taxon>
        <taxon>Micrococcales</taxon>
        <taxon>Microbacteriaceae</taxon>
        <taxon>Clavibacter</taxon>
    </lineage>
</organism>
<reference evidence="2" key="1">
    <citation type="submission" date="2017-08" db="EMBL/GenBank/DDBJ databases">
        <title>Genomes of multiple Clavibacter strains from different subspecies.</title>
        <authorList>
            <person name="Yuan X.-K."/>
            <person name="Li X.-S."/>
            <person name="Nie J."/>
            <person name="De Boer S.H."/>
        </authorList>
    </citation>
    <scope>NUCLEOTIDE SEQUENCE [LARGE SCALE GENOMIC DNA]</scope>
    <source>
        <strain evidence="2">ATCC 33566</strain>
    </source>
</reference>
<gene>
    <name evidence="2" type="ORF">B5P24_03400</name>
</gene>
<protein>
    <submittedName>
        <fullName evidence="2">Uncharacterized protein</fullName>
    </submittedName>
</protein>
<dbReference type="Proteomes" id="UP000215316">
    <property type="component" value="Unassembled WGS sequence"/>
</dbReference>
<comment type="caution">
    <text evidence="2">The sequence shown here is derived from an EMBL/GenBank/DDBJ whole genome shotgun (WGS) entry which is preliminary data.</text>
</comment>
<dbReference type="OrthoDB" id="5126214at2"/>
<sequence>MTAADRADLPLFPAPDGAAYVDRRGLTADTPRRWRRAHDPVVVRRRSRARSAAIGGGAVLLSLLGGAAGLAVTSAVWGPVGDGANLVGGAGLGVLVVSWILVAALLLHRPRVEPPEVVRVPDDVLAAAPVGADSARLWSWSVASAAEAALRPHLRHRLQVERPGEETAARAAWEEYRRAHRDHAAACEEMGSTPRAPVVPLDTRI</sequence>
<keyword evidence="3" id="KW-1185">Reference proteome</keyword>
<evidence type="ECO:0000256" key="1">
    <source>
        <dbReference type="SAM" id="Phobius"/>
    </source>
</evidence>
<feature type="transmembrane region" description="Helical" evidence="1">
    <location>
        <begin position="53"/>
        <end position="77"/>
    </location>
</feature>
<keyword evidence="1" id="KW-0472">Membrane</keyword>
<dbReference type="AlphaFoldDB" id="A0A225C5V2"/>
<evidence type="ECO:0000313" key="2">
    <source>
        <dbReference type="EMBL" id="OQJ62128.1"/>
    </source>
</evidence>
<evidence type="ECO:0000313" key="3">
    <source>
        <dbReference type="Proteomes" id="UP000215316"/>
    </source>
</evidence>
<dbReference type="EMBL" id="MZMQ01000001">
    <property type="protein sequence ID" value="OQJ62128.1"/>
    <property type="molecule type" value="Genomic_DNA"/>
</dbReference>
<name>A0A225C5V2_9MICO</name>
<keyword evidence="1" id="KW-1133">Transmembrane helix</keyword>
<proteinExistence type="predicted"/>
<keyword evidence="1" id="KW-0812">Transmembrane</keyword>
<accession>A0A225C5V2</accession>
<feature type="transmembrane region" description="Helical" evidence="1">
    <location>
        <begin position="83"/>
        <end position="107"/>
    </location>
</feature>
<dbReference type="RefSeq" id="WP_094126516.1">
    <property type="nucleotide sequence ID" value="NZ_CP040788.1"/>
</dbReference>